<reference evidence="2 3" key="1">
    <citation type="submission" date="2018-08" db="EMBL/GenBank/DDBJ databases">
        <title>Genome analysis of the thermophilic bacterium of the candidate phylum Aminicenantes from deep subsurface aquifer revealed its physiology and ecological role.</title>
        <authorList>
            <person name="Kadnikov V.V."/>
            <person name="Mardanov A.V."/>
            <person name="Beletsky A.V."/>
            <person name="Karnachuk O.V."/>
            <person name="Ravin N.V."/>
        </authorList>
    </citation>
    <scope>NUCLEOTIDE SEQUENCE [LARGE SCALE GENOMIC DNA]</scope>
    <source>
        <strain evidence="2">BY38</strain>
    </source>
</reference>
<evidence type="ECO:0000313" key="3">
    <source>
        <dbReference type="Proteomes" id="UP000257323"/>
    </source>
</evidence>
<dbReference type="PANTHER" id="PTHR40072:SF1">
    <property type="entry name" value="MOLYBDOPTERIN-GUANINE DINUCLEOTIDE BIOSYNTHESIS ADAPTER PROTEIN"/>
    <property type="match status" value="1"/>
</dbReference>
<dbReference type="SUPFAM" id="SSF52540">
    <property type="entry name" value="P-loop containing nucleoside triphosphate hydrolases"/>
    <property type="match status" value="1"/>
</dbReference>
<dbReference type="InterPro" id="IPR004435">
    <property type="entry name" value="MobB_dom"/>
</dbReference>
<sequence>MKAVAIIGASDTGKTRLISALVKEFGSRGLKCGVLKKASHEIELDAEGKDSWQFIQAGARVAAVMTDEKLFLIKKKTATDTLLETALDKFSEVDVLLVEGGKRESAFRKILRVQDSDDHNLISPPEDLIAIVSDEAFEAPYPFFLATETARLADFLLAVLEPLEPAVKLKVDGKVIPLNAFVQGVFGETIKGLVRALKGVPNNPVEIIVQVRKGKGDEEK</sequence>
<accession>A0A3E2BL19</accession>
<feature type="domain" description="Molybdopterin-guanine dinucleotide biosynthesis protein B (MobB)" evidence="1">
    <location>
        <begin position="4"/>
        <end position="134"/>
    </location>
</feature>
<dbReference type="EMBL" id="QUAH01000010">
    <property type="protein sequence ID" value="RFT15306.1"/>
    <property type="molecule type" value="Genomic_DNA"/>
</dbReference>
<protein>
    <submittedName>
        <fullName evidence="2">Molybdopterin-guanine dinucleotide biosynthesis protein MobB</fullName>
    </submittedName>
</protein>
<dbReference type="PANTHER" id="PTHR40072">
    <property type="entry name" value="MOLYBDOPTERIN-GUANINE DINUCLEOTIDE BIOSYNTHESIS ADAPTER PROTEIN-RELATED"/>
    <property type="match status" value="1"/>
</dbReference>
<organism evidence="2 3">
    <name type="scientific">Candidatus Saccharicenans subterraneus</name>
    <dbReference type="NCBI Taxonomy" id="2508984"/>
    <lineage>
        <taxon>Bacteria</taxon>
        <taxon>Candidatus Aminicenantota</taxon>
        <taxon>Candidatus Aminicenantia</taxon>
        <taxon>Candidatus Aminicenantales</taxon>
        <taxon>Candidatus Saccharicenantaceae</taxon>
        <taxon>Candidatus Saccharicenans</taxon>
    </lineage>
</organism>
<dbReference type="InterPro" id="IPR027417">
    <property type="entry name" value="P-loop_NTPase"/>
</dbReference>
<dbReference type="InterPro" id="IPR052539">
    <property type="entry name" value="MGD_biosynthesis_adapter"/>
</dbReference>
<dbReference type="GO" id="GO:0005525">
    <property type="term" value="F:GTP binding"/>
    <property type="evidence" value="ECO:0007669"/>
    <property type="project" value="InterPro"/>
</dbReference>
<dbReference type="Gene3D" id="3.40.50.300">
    <property type="entry name" value="P-loop containing nucleotide triphosphate hydrolases"/>
    <property type="match status" value="1"/>
</dbReference>
<dbReference type="AlphaFoldDB" id="A0A3E2BL19"/>
<proteinExistence type="predicted"/>
<dbReference type="Proteomes" id="UP000257323">
    <property type="component" value="Unassembled WGS sequence"/>
</dbReference>
<dbReference type="NCBIfam" id="TIGR00176">
    <property type="entry name" value="mobB"/>
    <property type="match status" value="1"/>
</dbReference>
<dbReference type="GO" id="GO:0006777">
    <property type="term" value="P:Mo-molybdopterin cofactor biosynthetic process"/>
    <property type="evidence" value="ECO:0007669"/>
    <property type="project" value="InterPro"/>
</dbReference>
<dbReference type="Pfam" id="PF03205">
    <property type="entry name" value="MobB"/>
    <property type="match status" value="1"/>
</dbReference>
<evidence type="ECO:0000259" key="1">
    <source>
        <dbReference type="Pfam" id="PF03205"/>
    </source>
</evidence>
<gene>
    <name evidence="2" type="ORF">OP8BY_0415</name>
</gene>
<evidence type="ECO:0000313" key="2">
    <source>
        <dbReference type="EMBL" id="RFT15306.1"/>
    </source>
</evidence>
<name>A0A3E2BL19_9BACT</name>
<comment type="caution">
    <text evidence="2">The sequence shown here is derived from an EMBL/GenBank/DDBJ whole genome shotgun (WGS) entry which is preliminary data.</text>
</comment>